<keyword evidence="2" id="KW-1185">Reference proteome</keyword>
<dbReference type="AlphaFoldDB" id="A0A8H7VNC4"/>
<protein>
    <submittedName>
        <fullName evidence="1">Uncharacterized protein</fullName>
    </submittedName>
</protein>
<evidence type="ECO:0000313" key="2">
    <source>
        <dbReference type="Proteomes" id="UP000646827"/>
    </source>
</evidence>
<comment type="caution">
    <text evidence="1">The sequence shown here is derived from an EMBL/GenBank/DDBJ whole genome shotgun (WGS) entry which is preliminary data.</text>
</comment>
<proteinExistence type="predicted"/>
<dbReference type="Proteomes" id="UP000646827">
    <property type="component" value="Unassembled WGS sequence"/>
</dbReference>
<organism evidence="1 2">
    <name type="scientific">Circinella minor</name>
    <dbReference type="NCBI Taxonomy" id="1195481"/>
    <lineage>
        <taxon>Eukaryota</taxon>
        <taxon>Fungi</taxon>
        <taxon>Fungi incertae sedis</taxon>
        <taxon>Mucoromycota</taxon>
        <taxon>Mucoromycotina</taxon>
        <taxon>Mucoromycetes</taxon>
        <taxon>Mucorales</taxon>
        <taxon>Lichtheimiaceae</taxon>
        <taxon>Circinella</taxon>
    </lineage>
</organism>
<accession>A0A8H7VNC4</accession>
<evidence type="ECO:0000313" key="1">
    <source>
        <dbReference type="EMBL" id="KAG2220989.1"/>
    </source>
</evidence>
<dbReference type="EMBL" id="JAEPRB010000122">
    <property type="protein sequence ID" value="KAG2220989.1"/>
    <property type="molecule type" value="Genomic_DNA"/>
</dbReference>
<sequence>MASARTSWTGLGWVSNGRPVGSIGFLLFPGALFHYAWAQGPKAVKEKSIEDKFLAFRQFSARCASSGDGAFIESHIYELLTLNALYTELLQPLYGEKQTFDPTLASLVSDAVYCYTQSTENIGANSGALMECSRKLILMSADRPRCEASVLFGLGNLLHKLPIRTMMEGVVIGETELWSSAFDPIFSPILSNPENQVILSWSNVILLEGRPIPHIVSLGFGEVKLRESKPNLDALGCDLLRLADLTQHASAELNASFSFQIHGYNLKAYITTTISNTSITSMLEILSLEFPKSVEDLHSFVSRQSLDKLVRLHKVFWNNCLQEKNDGSSQESTLDIAVLHAIKQSSPDRSRKNTNQY</sequence>
<name>A0A8H7VNC4_9FUNG</name>
<dbReference type="OrthoDB" id="2287221at2759"/>
<reference evidence="1 2" key="1">
    <citation type="submission" date="2020-12" db="EMBL/GenBank/DDBJ databases">
        <title>Metabolic potential, ecology and presence of endohyphal bacteria is reflected in genomic diversity of Mucoromycotina.</title>
        <authorList>
            <person name="Muszewska A."/>
            <person name="Okrasinska A."/>
            <person name="Steczkiewicz K."/>
            <person name="Drgas O."/>
            <person name="Orlowska M."/>
            <person name="Perlinska-Lenart U."/>
            <person name="Aleksandrzak-Piekarczyk T."/>
            <person name="Szatraj K."/>
            <person name="Zielenkiewicz U."/>
            <person name="Pilsyk S."/>
            <person name="Malc E."/>
            <person name="Mieczkowski P."/>
            <person name="Kruszewska J.S."/>
            <person name="Biernat P."/>
            <person name="Pawlowska J."/>
        </authorList>
    </citation>
    <scope>NUCLEOTIDE SEQUENCE [LARGE SCALE GENOMIC DNA]</scope>
    <source>
        <strain evidence="1 2">CBS 142.35</strain>
    </source>
</reference>
<gene>
    <name evidence="1" type="ORF">INT45_004608</name>
</gene>